<dbReference type="EMBL" id="JACAZF010000005">
    <property type="protein sequence ID" value="KAF7303541.1"/>
    <property type="molecule type" value="Genomic_DNA"/>
</dbReference>
<organism evidence="1 2">
    <name type="scientific">Mycena indigotica</name>
    <dbReference type="NCBI Taxonomy" id="2126181"/>
    <lineage>
        <taxon>Eukaryota</taxon>
        <taxon>Fungi</taxon>
        <taxon>Dikarya</taxon>
        <taxon>Basidiomycota</taxon>
        <taxon>Agaricomycotina</taxon>
        <taxon>Agaricomycetes</taxon>
        <taxon>Agaricomycetidae</taxon>
        <taxon>Agaricales</taxon>
        <taxon>Marasmiineae</taxon>
        <taxon>Mycenaceae</taxon>
        <taxon>Mycena</taxon>
    </lineage>
</organism>
<comment type="caution">
    <text evidence="1">The sequence shown here is derived from an EMBL/GenBank/DDBJ whole genome shotgun (WGS) entry which is preliminary data.</text>
</comment>
<reference evidence="1" key="1">
    <citation type="submission" date="2020-05" db="EMBL/GenBank/DDBJ databases">
        <title>Mycena genomes resolve the evolution of fungal bioluminescence.</title>
        <authorList>
            <person name="Tsai I.J."/>
        </authorList>
    </citation>
    <scope>NUCLEOTIDE SEQUENCE</scope>
    <source>
        <strain evidence="1">171206Taipei</strain>
    </source>
</reference>
<evidence type="ECO:0000313" key="1">
    <source>
        <dbReference type="EMBL" id="KAF7303541.1"/>
    </source>
</evidence>
<proteinExistence type="predicted"/>
<dbReference type="SUPFAM" id="SSF52047">
    <property type="entry name" value="RNI-like"/>
    <property type="match status" value="1"/>
</dbReference>
<dbReference type="Gene3D" id="3.80.10.10">
    <property type="entry name" value="Ribonuclease Inhibitor"/>
    <property type="match status" value="1"/>
</dbReference>
<accession>A0A8H6W5G0</accession>
<evidence type="ECO:0000313" key="2">
    <source>
        <dbReference type="Proteomes" id="UP000636479"/>
    </source>
</evidence>
<evidence type="ECO:0008006" key="3">
    <source>
        <dbReference type="Google" id="ProtNLM"/>
    </source>
</evidence>
<dbReference type="AlphaFoldDB" id="A0A8H6W5G0"/>
<protein>
    <recommendedName>
        <fullName evidence="3">F-box domain-containing protein</fullName>
    </recommendedName>
</protein>
<dbReference type="RefSeq" id="XP_037220513.1">
    <property type="nucleotide sequence ID" value="XM_037362592.1"/>
</dbReference>
<dbReference type="InterPro" id="IPR032675">
    <property type="entry name" value="LRR_dom_sf"/>
</dbReference>
<name>A0A8H6W5G0_9AGAR</name>
<gene>
    <name evidence="1" type="ORF">MIND_00583300</name>
</gene>
<dbReference type="GeneID" id="59345108"/>
<sequence>MPTSTTTEPVLPPELECTIFQLAAWEDMDMIRTLMLVARRVKTWMSPLRYRVCRIEDDEDLEALWRLANSYPDDCAHTTHLTTVVEPESMLDTISRLVQACPNLVDLRLCGAPPVADDMLAIAALPHLRRLSMSPSDVFLNADDDGHPAFLPLPGLTHLELLEEVEPTAVPWIARAFPGLTHLSFNDVYLPTVMQRALKTLHGLHVCVYVYRVDDWDWDKGRSPVIFEEHRAALAPIQDKDLRLVALLLVDLDDDWERGAWGGQDYWAWAEEEVATKSAATTRKTVET</sequence>
<keyword evidence="2" id="KW-1185">Reference proteome</keyword>
<dbReference type="OrthoDB" id="3021279at2759"/>
<dbReference type="Proteomes" id="UP000636479">
    <property type="component" value="Unassembled WGS sequence"/>
</dbReference>